<dbReference type="InterPro" id="IPR036046">
    <property type="entry name" value="Acylphosphatase-like_dom_sf"/>
</dbReference>
<evidence type="ECO:0000256" key="2">
    <source>
        <dbReference type="ARBA" id="ARBA00032904"/>
    </source>
</evidence>
<dbReference type="PROSITE" id="PS51160">
    <property type="entry name" value="ACYLPHOSPHATASE_3"/>
    <property type="match status" value="1"/>
</dbReference>
<feature type="domain" description="Acylphosphatase-like" evidence="5">
    <location>
        <begin position="2"/>
        <end position="87"/>
    </location>
</feature>
<accession>A0A2K9HP17</accession>
<dbReference type="InterPro" id="IPR001792">
    <property type="entry name" value="Acylphosphatase-like_dom"/>
</dbReference>
<dbReference type="Pfam" id="PF00708">
    <property type="entry name" value="Acylphosphatase"/>
    <property type="match status" value="1"/>
</dbReference>
<name>A0A2K9HP17_9LACO</name>
<reference evidence="6 7" key="1">
    <citation type="submission" date="2016-12" db="EMBL/GenBank/DDBJ databases">
        <title>The whole genome sequencing and assembly of Lactobacillus alimentarius DSM 20249T strain.</title>
        <authorList>
            <person name="Lee Y.-J."/>
            <person name="Yi H."/>
            <person name="Bahn Y.-S."/>
            <person name="Kim J.F."/>
            <person name="Lee D.-W."/>
        </authorList>
    </citation>
    <scope>NUCLEOTIDE SEQUENCE [LARGE SCALE GENOMIC DNA]</scope>
    <source>
        <strain evidence="6 7">DSM 20249</strain>
    </source>
</reference>
<comment type="similarity">
    <text evidence="4">Belongs to the acylphosphatase family.</text>
</comment>
<evidence type="ECO:0000256" key="1">
    <source>
        <dbReference type="ARBA" id="ARBA00015991"/>
    </source>
</evidence>
<dbReference type="STRING" id="1423720.FC67_GL001374"/>
<dbReference type="KEGG" id="lali:LA20249_07785"/>
<sequence length="87" mass="9648">MRKKLTFHGKLSEGGVKYVAQRVAMQLNLTGISARGPEGTILVEVQGNESKINQFIKELSAGNQFYSVDHVDAEEIPEVTEKIFRIG</sequence>
<dbReference type="Proteomes" id="UP000234653">
    <property type="component" value="Chromosome"/>
</dbReference>
<evidence type="ECO:0000313" key="6">
    <source>
        <dbReference type="EMBL" id="AUI72083.1"/>
    </source>
</evidence>
<evidence type="ECO:0000256" key="3">
    <source>
        <dbReference type="PROSITE-ProRule" id="PRU00520"/>
    </source>
</evidence>
<evidence type="ECO:0000256" key="4">
    <source>
        <dbReference type="RuleBase" id="RU004168"/>
    </source>
</evidence>
<dbReference type="RefSeq" id="WP_057737333.1">
    <property type="nucleotide sequence ID" value="NZ_AZDQ01000005.1"/>
</dbReference>
<dbReference type="EMBL" id="CP018867">
    <property type="protein sequence ID" value="AUI72083.1"/>
    <property type="molecule type" value="Genomic_DNA"/>
</dbReference>
<protein>
    <recommendedName>
        <fullName evidence="1">Acylphosphatase</fullName>
    </recommendedName>
    <alternativeName>
        <fullName evidence="2">Acylphosphate phosphohydrolase</fullName>
    </alternativeName>
</protein>
<gene>
    <name evidence="6" type="ORF">LA20249_07785</name>
</gene>
<keyword evidence="7" id="KW-1185">Reference proteome</keyword>
<dbReference type="Gene3D" id="3.30.70.100">
    <property type="match status" value="1"/>
</dbReference>
<proteinExistence type="inferred from homology"/>
<dbReference type="OrthoDB" id="9808093at2"/>
<comment type="caution">
    <text evidence="3">Lacks conserved residue(s) required for the propagation of feature annotation.</text>
</comment>
<dbReference type="AlphaFoldDB" id="A0A2K9HP17"/>
<dbReference type="SUPFAM" id="SSF54975">
    <property type="entry name" value="Acylphosphatase/BLUF domain-like"/>
    <property type="match status" value="1"/>
</dbReference>
<organism evidence="6 7">
    <name type="scientific">Companilactobacillus alimentarius DSM 20249</name>
    <dbReference type="NCBI Taxonomy" id="1423720"/>
    <lineage>
        <taxon>Bacteria</taxon>
        <taxon>Bacillati</taxon>
        <taxon>Bacillota</taxon>
        <taxon>Bacilli</taxon>
        <taxon>Lactobacillales</taxon>
        <taxon>Lactobacillaceae</taxon>
        <taxon>Companilactobacillus</taxon>
    </lineage>
</organism>
<evidence type="ECO:0000259" key="5">
    <source>
        <dbReference type="PROSITE" id="PS51160"/>
    </source>
</evidence>
<evidence type="ECO:0000313" key="7">
    <source>
        <dbReference type="Proteomes" id="UP000234653"/>
    </source>
</evidence>